<name>A0ACA9KAV0_9GLOM</name>
<keyword evidence="2" id="KW-1185">Reference proteome</keyword>
<feature type="non-terminal residue" evidence="1">
    <location>
        <position position="1"/>
    </location>
</feature>
<organism evidence="1 2">
    <name type="scientific">Dentiscutata heterogama</name>
    <dbReference type="NCBI Taxonomy" id="1316150"/>
    <lineage>
        <taxon>Eukaryota</taxon>
        <taxon>Fungi</taxon>
        <taxon>Fungi incertae sedis</taxon>
        <taxon>Mucoromycota</taxon>
        <taxon>Glomeromycotina</taxon>
        <taxon>Glomeromycetes</taxon>
        <taxon>Diversisporales</taxon>
        <taxon>Gigasporaceae</taxon>
        <taxon>Dentiscutata</taxon>
    </lineage>
</organism>
<accession>A0ACA9KAV0</accession>
<reference evidence="1" key="1">
    <citation type="submission" date="2021-06" db="EMBL/GenBank/DDBJ databases">
        <authorList>
            <person name="Kallberg Y."/>
            <person name="Tangrot J."/>
            <person name="Rosling A."/>
        </authorList>
    </citation>
    <scope>NUCLEOTIDE SEQUENCE</scope>
    <source>
        <strain evidence="1">IL203A</strain>
    </source>
</reference>
<evidence type="ECO:0000313" key="2">
    <source>
        <dbReference type="Proteomes" id="UP000789702"/>
    </source>
</evidence>
<sequence>LILAAVYFKLSRRVKLNEPPLVYYRFPIIGHTWSFLMDCEKLILESREKYGETFSIYAFGQIMTIAGNEATYEILKNDQEFSFFEAVKKKIPLHIIFNNVDHGKNIKIIREYAIGKLRNLLGRLQKEVIKAIDLYIGECIEPKVIHDPDKTLANIIVIPVANFVVGELDGLQCYLDDPEINPDNDPNNVNYNFIVDAICIFIFVAIGSTIKHATLVLYDLIKRKQYWHELYQEALEINKQCNGKELTYDDIHNMVKLDGFVKESLRLATNDHIVGLAHLCISKSYYTFANGYQIPNGRMVLLNYIDSHNDEELQGQNPTEFHAYRHLERNSPATKIGRNNKAIQLWAKLVVSNKIFLMQVIIKEKYPLNDVFNADKIV</sequence>
<gene>
    <name evidence="1" type="ORF">DHETER_LOCUS1359</name>
</gene>
<protein>
    <submittedName>
        <fullName evidence="1">3717_t:CDS:1</fullName>
    </submittedName>
</protein>
<dbReference type="EMBL" id="CAJVPU010000812">
    <property type="protein sequence ID" value="CAG8462759.1"/>
    <property type="molecule type" value="Genomic_DNA"/>
</dbReference>
<comment type="caution">
    <text evidence="1">The sequence shown here is derived from an EMBL/GenBank/DDBJ whole genome shotgun (WGS) entry which is preliminary data.</text>
</comment>
<dbReference type="Proteomes" id="UP000789702">
    <property type="component" value="Unassembled WGS sequence"/>
</dbReference>
<proteinExistence type="predicted"/>
<evidence type="ECO:0000313" key="1">
    <source>
        <dbReference type="EMBL" id="CAG8462759.1"/>
    </source>
</evidence>